<feature type="region of interest" description="Disordered" evidence="1">
    <location>
        <begin position="245"/>
        <end position="266"/>
    </location>
</feature>
<dbReference type="AlphaFoldDB" id="A0A9P9A9R6"/>
<protein>
    <submittedName>
        <fullName evidence="2">Uncharacterized protein</fullName>
    </submittedName>
</protein>
<dbReference type="EMBL" id="JAGSXJ010000007">
    <property type="protein sequence ID" value="KAH6689448.1"/>
    <property type="molecule type" value="Genomic_DNA"/>
</dbReference>
<organism evidence="2 3">
    <name type="scientific">Plectosphaerella plurivora</name>
    <dbReference type="NCBI Taxonomy" id="936078"/>
    <lineage>
        <taxon>Eukaryota</taxon>
        <taxon>Fungi</taxon>
        <taxon>Dikarya</taxon>
        <taxon>Ascomycota</taxon>
        <taxon>Pezizomycotina</taxon>
        <taxon>Sordariomycetes</taxon>
        <taxon>Hypocreomycetidae</taxon>
        <taxon>Glomerellales</taxon>
        <taxon>Plectosphaerellaceae</taxon>
        <taxon>Plectosphaerella</taxon>
    </lineage>
</organism>
<gene>
    <name evidence="2" type="ORF">F5X68DRAFT_72864</name>
</gene>
<proteinExistence type="predicted"/>
<name>A0A9P9A9R6_9PEZI</name>
<comment type="caution">
    <text evidence="2">The sequence shown here is derived from an EMBL/GenBank/DDBJ whole genome shotgun (WGS) entry which is preliminary data.</text>
</comment>
<evidence type="ECO:0000313" key="2">
    <source>
        <dbReference type="EMBL" id="KAH6689448.1"/>
    </source>
</evidence>
<evidence type="ECO:0000313" key="3">
    <source>
        <dbReference type="Proteomes" id="UP000770015"/>
    </source>
</evidence>
<reference evidence="2" key="1">
    <citation type="journal article" date="2021" name="Nat. Commun.">
        <title>Genetic determinants of endophytism in the Arabidopsis root mycobiome.</title>
        <authorList>
            <person name="Mesny F."/>
            <person name="Miyauchi S."/>
            <person name="Thiergart T."/>
            <person name="Pickel B."/>
            <person name="Atanasova L."/>
            <person name="Karlsson M."/>
            <person name="Huettel B."/>
            <person name="Barry K.W."/>
            <person name="Haridas S."/>
            <person name="Chen C."/>
            <person name="Bauer D."/>
            <person name="Andreopoulos W."/>
            <person name="Pangilinan J."/>
            <person name="LaButti K."/>
            <person name="Riley R."/>
            <person name="Lipzen A."/>
            <person name="Clum A."/>
            <person name="Drula E."/>
            <person name="Henrissat B."/>
            <person name="Kohler A."/>
            <person name="Grigoriev I.V."/>
            <person name="Martin F.M."/>
            <person name="Hacquard S."/>
        </authorList>
    </citation>
    <scope>NUCLEOTIDE SEQUENCE</scope>
    <source>
        <strain evidence="2">MPI-SDFR-AT-0117</strain>
    </source>
</reference>
<dbReference type="Proteomes" id="UP000770015">
    <property type="component" value="Unassembled WGS sequence"/>
</dbReference>
<feature type="region of interest" description="Disordered" evidence="1">
    <location>
        <begin position="1"/>
        <end position="22"/>
    </location>
</feature>
<sequence length="266" mass="28791">MYRLSRLHNFSTTSGAAPRRHSIHPPALYAHAAGQVQGVKNACHPPAARTPACLAQAIHLSPRCEQKAKAGLLPSAITLPPLYLIIPPSTLITWHPPQAGVSAPSYMAAFTRAPPGSHRLGRHLPAFTRTGRRFTRPSEMLPLAAHHSRRRRQQQAQALPRLRCQWRHRPLLGCRMRTGKQKRNGCACQPAPGLVGQGPPASVCPVGADRCHLPSLVGTAVVIPNKFVHFVSIAADDPNLGASSPHVTTTNNLNLHPRSPLLDQHA</sequence>
<accession>A0A9P9A9R6</accession>
<feature type="compositionally biased region" description="Polar residues" evidence="1">
    <location>
        <begin position="245"/>
        <end position="254"/>
    </location>
</feature>
<keyword evidence="3" id="KW-1185">Reference proteome</keyword>
<evidence type="ECO:0000256" key="1">
    <source>
        <dbReference type="SAM" id="MobiDB-lite"/>
    </source>
</evidence>